<feature type="compositionally biased region" description="Polar residues" evidence="2">
    <location>
        <begin position="1"/>
        <end position="11"/>
    </location>
</feature>
<reference evidence="4 5" key="1">
    <citation type="journal article" date="2017" name="Mol. Plant">
        <title>The Genome of Medicinal Plant Macleaya cordata Provides New Insights into Benzylisoquinoline Alkaloids Metabolism.</title>
        <authorList>
            <person name="Liu X."/>
            <person name="Liu Y."/>
            <person name="Huang P."/>
            <person name="Ma Y."/>
            <person name="Qing Z."/>
            <person name="Tang Q."/>
            <person name="Cao H."/>
            <person name="Cheng P."/>
            <person name="Zheng Y."/>
            <person name="Yuan Z."/>
            <person name="Zhou Y."/>
            <person name="Liu J."/>
            <person name="Tang Z."/>
            <person name="Zhuo Y."/>
            <person name="Zhang Y."/>
            <person name="Yu L."/>
            <person name="Huang J."/>
            <person name="Yang P."/>
            <person name="Peng Q."/>
            <person name="Zhang J."/>
            <person name="Jiang W."/>
            <person name="Zhang Z."/>
            <person name="Lin K."/>
            <person name="Ro D.K."/>
            <person name="Chen X."/>
            <person name="Xiong X."/>
            <person name="Shang Y."/>
            <person name="Huang S."/>
            <person name="Zeng J."/>
        </authorList>
    </citation>
    <scope>NUCLEOTIDE SEQUENCE [LARGE SCALE GENOMIC DNA]</scope>
    <source>
        <strain evidence="5">cv. BLH2017</strain>
        <tissue evidence="4">Root</tissue>
    </source>
</reference>
<proteinExistence type="inferred from homology"/>
<feature type="compositionally biased region" description="Polar residues" evidence="2">
    <location>
        <begin position="79"/>
        <end position="94"/>
    </location>
</feature>
<feature type="domain" description="Glabrous enhancer-binding protein-like DBD" evidence="3">
    <location>
        <begin position="146"/>
        <end position="241"/>
    </location>
</feature>
<comment type="similarity">
    <text evidence="1">Belongs to the GeBP family.</text>
</comment>
<dbReference type="FunCoup" id="A0A200QNJ9">
    <property type="interactions" value="997"/>
</dbReference>
<organism evidence="4 5">
    <name type="scientific">Macleaya cordata</name>
    <name type="common">Five-seeded plume-poppy</name>
    <name type="synonym">Bocconia cordata</name>
    <dbReference type="NCBI Taxonomy" id="56857"/>
    <lineage>
        <taxon>Eukaryota</taxon>
        <taxon>Viridiplantae</taxon>
        <taxon>Streptophyta</taxon>
        <taxon>Embryophyta</taxon>
        <taxon>Tracheophyta</taxon>
        <taxon>Spermatophyta</taxon>
        <taxon>Magnoliopsida</taxon>
        <taxon>Ranunculales</taxon>
        <taxon>Papaveraceae</taxon>
        <taxon>Papaveroideae</taxon>
        <taxon>Macleaya</taxon>
    </lineage>
</organism>
<sequence length="340" mass="39413">MTSNSPLATAASSSSSSSEEEEQQQQQQQSDDHNRESEESEKETEESDEKKEVENEEDEEEGEKEAEEVDQSEEENEDQGTSNKLRGTSVNSGADSDHIDEKKPKSKRPTTEKPLIDDNTADKLKVEKRRKMNHDPVETEKKCLPFKRVWSEGDEIVILKGMAKYMKKKGLKEPTKDMNEFLEFIKDSLYSSVTNVQLGSKLRHLKDKYMNEKKKKNRSGKLNFSKPHDERLFKYSKKIWDTSPKEKDVMVVEGRFKYSKKVWDTEFFKPLSLGGGLWNKEGLVELIGSSKANEFEEKWRKQIIVEAKFIMKRIDFTGEYMKMVLEAFESSSSSNFLRCH</sequence>
<dbReference type="InterPro" id="IPR053932">
    <property type="entry name" value="GeBP-like_DBD"/>
</dbReference>
<dbReference type="Pfam" id="PF04504">
    <property type="entry name" value="GeBP-like_DBD"/>
    <property type="match status" value="1"/>
</dbReference>
<feature type="compositionally biased region" description="Basic and acidic residues" evidence="2">
    <location>
        <begin position="95"/>
        <end position="125"/>
    </location>
</feature>
<dbReference type="OMA" id="XSEPLND"/>
<evidence type="ECO:0000259" key="3">
    <source>
        <dbReference type="Pfam" id="PF04504"/>
    </source>
</evidence>
<dbReference type="PANTHER" id="PTHR31662:SF33">
    <property type="entry name" value="DNA-BINDING STOREKEEPER PROTEIN TRANSCRIPTIONAL REGULATOR-LIKE PROTEIN"/>
    <property type="match status" value="1"/>
</dbReference>
<dbReference type="PANTHER" id="PTHR31662">
    <property type="entry name" value="BNAANNG10740D PROTEIN-RELATED"/>
    <property type="match status" value="1"/>
</dbReference>
<comment type="caution">
    <text evidence="4">The sequence shown here is derived from an EMBL/GenBank/DDBJ whole genome shotgun (WGS) entry which is preliminary data.</text>
</comment>
<dbReference type="EMBL" id="MVGT01001428">
    <property type="protein sequence ID" value="OVA12053.1"/>
    <property type="molecule type" value="Genomic_DNA"/>
</dbReference>
<feature type="compositionally biased region" description="Acidic residues" evidence="2">
    <location>
        <begin position="38"/>
        <end position="47"/>
    </location>
</feature>
<evidence type="ECO:0000313" key="4">
    <source>
        <dbReference type="EMBL" id="OVA12053.1"/>
    </source>
</evidence>
<dbReference type="STRING" id="56857.A0A200QNJ9"/>
<name>A0A200QNJ9_MACCD</name>
<evidence type="ECO:0000313" key="5">
    <source>
        <dbReference type="Proteomes" id="UP000195402"/>
    </source>
</evidence>
<dbReference type="Proteomes" id="UP000195402">
    <property type="component" value="Unassembled WGS sequence"/>
</dbReference>
<evidence type="ECO:0000256" key="2">
    <source>
        <dbReference type="SAM" id="MobiDB-lite"/>
    </source>
</evidence>
<dbReference type="AlphaFoldDB" id="A0A200QNJ9"/>
<keyword evidence="5" id="KW-1185">Reference proteome</keyword>
<protein>
    <submittedName>
        <fullName evidence="4">Dehydrin</fullName>
    </submittedName>
</protein>
<accession>A0A200QNJ9</accession>
<dbReference type="InParanoid" id="A0A200QNJ9"/>
<evidence type="ECO:0000256" key="1">
    <source>
        <dbReference type="ARBA" id="ARBA00010820"/>
    </source>
</evidence>
<gene>
    <name evidence="4" type="ORF">BVC80_1485g16</name>
</gene>
<dbReference type="GO" id="GO:0006355">
    <property type="term" value="P:regulation of DNA-templated transcription"/>
    <property type="evidence" value="ECO:0007669"/>
    <property type="project" value="InterPro"/>
</dbReference>
<dbReference type="GO" id="GO:0005634">
    <property type="term" value="C:nucleus"/>
    <property type="evidence" value="ECO:0007669"/>
    <property type="project" value="TreeGrafter"/>
</dbReference>
<feature type="region of interest" description="Disordered" evidence="2">
    <location>
        <begin position="1"/>
        <end position="135"/>
    </location>
</feature>
<dbReference type="InterPro" id="IPR007592">
    <property type="entry name" value="GEBP"/>
</dbReference>
<dbReference type="OrthoDB" id="661680at2759"/>
<feature type="compositionally biased region" description="Acidic residues" evidence="2">
    <location>
        <begin position="54"/>
        <end position="78"/>
    </location>
</feature>